<dbReference type="FunFam" id="3.30.70.2740:FF:000002">
    <property type="entry name" value="D-2-hydroxyglutarate dehydrogenase mitochondrial"/>
    <property type="match status" value="1"/>
</dbReference>
<keyword evidence="4" id="KW-0274">FAD</keyword>
<sequence>MIRAAQRLTLLSSRSATTLQRDPRFAKLEETDIKAFESCLGKDSVLTSDIETYTSDWTKQFGGKGSIVLLPRSTEEVSKILKYCSQRKLAVVPQSGNTGLVGGSVPIFDEIVVSINRINQQYEFDATSGVLKCDAGHILQELDERLAPTGHMMPFDLGAKGSCRIGGNIATCAGGIRLLRYGSLHAHLLGLTAVLPDENGTILNLGSAIRKDNTSFHSPHLFLGSEGKLGIVTNVTMTVASKPLSVQTAMLGIESFENCKKTLLLAKSRLSEILSSFEFMDEATIECLEENSQLKRVLESKTPFTILIETSGSNEDHDQEKVSKFLEECMETGLVVDGSVAGSAGEAAHMWSLREHAPVAVMRDGYVFKHDVSLPFDNFYKLTEEMTKQCAGLAKRVISYGHLGDGNIHLNISAEKSTPELYAKMYPYVYEWVTKHGGSISAEHGIGLVKLPYSHFGKQPEERELMRRLKDLFDPNGIMNPYKFI</sequence>
<dbReference type="FunFam" id="1.10.45.10:FF:000001">
    <property type="entry name" value="D-lactate dehydrogenase mitochondrial"/>
    <property type="match status" value="1"/>
</dbReference>
<evidence type="ECO:0000256" key="8">
    <source>
        <dbReference type="ARBA" id="ARBA00045410"/>
    </source>
</evidence>
<evidence type="ECO:0000256" key="1">
    <source>
        <dbReference type="ARBA" id="ARBA00001974"/>
    </source>
</evidence>
<dbReference type="Pfam" id="PF01565">
    <property type="entry name" value="FAD_binding_4"/>
    <property type="match status" value="1"/>
</dbReference>
<dbReference type="PROSITE" id="PS51387">
    <property type="entry name" value="FAD_PCMH"/>
    <property type="match status" value="1"/>
</dbReference>
<dbReference type="AlphaFoldDB" id="A0A8S1ER64"/>
<dbReference type="InterPro" id="IPR016169">
    <property type="entry name" value="FAD-bd_PCMH_sub2"/>
</dbReference>
<dbReference type="Gene3D" id="3.30.70.2740">
    <property type="match status" value="1"/>
</dbReference>
<dbReference type="FunFam" id="3.30.43.10:FF:000011">
    <property type="entry name" value="D-lactate dehydrogenase (Cytochrome)"/>
    <property type="match status" value="1"/>
</dbReference>
<dbReference type="PANTHER" id="PTHR43716:SF1">
    <property type="entry name" value="D-2-HYDROXYGLUTARATE DEHYDROGENASE, MITOCHONDRIAL"/>
    <property type="match status" value="1"/>
</dbReference>
<dbReference type="EC" id="1.1.99.39" evidence="6"/>
<dbReference type="OrthoDB" id="5332616at2759"/>
<evidence type="ECO:0000256" key="6">
    <source>
        <dbReference type="ARBA" id="ARBA00039003"/>
    </source>
</evidence>
<dbReference type="Pfam" id="PF02913">
    <property type="entry name" value="FAD-oxidase_C"/>
    <property type="match status" value="1"/>
</dbReference>
<accession>A0A8S1ER64</accession>
<dbReference type="SUPFAM" id="SSF55103">
    <property type="entry name" value="FAD-linked oxidases, C-terminal domain"/>
    <property type="match status" value="1"/>
</dbReference>
<dbReference type="InterPro" id="IPR016166">
    <property type="entry name" value="FAD-bd_PCMH"/>
</dbReference>
<evidence type="ECO:0000256" key="4">
    <source>
        <dbReference type="ARBA" id="ARBA00022827"/>
    </source>
</evidence>
<evidence type="ECO:0000313" key="12">
    <source>
        <dbReference type="Proteomes" id="UP000494206"/>
    </source>
</evidence>
<keyword evidence="12" id="KW-1185">Reference proteome</keyword>
<dbReference type="GO" id="GO:0071949">
    <property type="term" value="F:FAD binding"/>
    <property type="evidence" value="ECO:0007669"/>
    <property type="project" value="InterPro"/>
</dbReference>
<evidence type="ECO:0000256" key="7">
    <source>
        <dbReference type="ARBA" id="ARBA00039639"/>
    </source>
</evidence>
<organism evidence="11 12">
    <name type="scientific">Caenorhabditis bovis</name>
    <dbReference type="NCBI Taxonomy" id="2654633"/>
    <lineage>
        <taxon>Eukaryota</taxon>
        <taxon>Metazoa</taxon>
        <taxon>Ecdysozoa</taxon>
        <taxon>Nematoda</taxon>
        <taxon>Chromadorea</taxon>
        <taxon>Rhabditida</taxon>
        <taxon>Rhabditina</taxon>
        <taxon>Rhabditomorpha</taxon>
        <taxon>Rhabditoidea</taxon>
        <taxon>Rhabditidae</taxon>
        <taxon>Peloderinae</taxon>
        <taxon>Caenorhabditis</taxon>
    </lineage>
</organism>
<dbReference type="InterPro" id="IPR016171">
    <property type="entry name" value="Vanillyl_alc_oxidase_C-sub2"/>
</dbReference>
<dbReference type="SUPFAM" id="SSF56176">
    <property type="entry name" value="FAD-binding/transporter-associated domain-like"/>
    <property type="match status" value="1"/>
</dbReference>
<dbReference type="Gene3D" id="3.30.43.10">
    <property type="entry name" value="Uridine Diphospho-n-acetylenolpyruvylglucosamine Reductase, domain 2"/>
    <property type="match status" value="1"/>
</dbReference>
<evidence type="ECO:0000256" key="9">
    <source>
        <dbReference type="ARBA" id="ARBA00049267"/>
    </source>
</evidence>
<dbReference type="InterPro" id="IPR036318">
    <property type="entry name" value="FAD-bd_PCMH-like_sf"/>
</dbReference>
<comment type="function">
    <text evidence="8">Catalyzes the oxidation of D-2-hydroxyglutarate (D-2-HG) to alpha-ketoglutarate. Also catalyzes the oxidation of other D-2-hydroxyacids, such as D-malate (D-MAL) and D-lactate (D-LAC). Exhibits high activities towards D-2-HG and D-MAL but a very weak activity towards D-LAC.</text>
</comment>
<dbReference type="GO" id="GO:0051990">
    <property type="term" value="F:(R)-2-hydroxyglutarate dehydrogenase activity"/>
    <property type="evidence" value="ECO:0007669"/>
    <property type="project" value="UniProtKB-EC"/>
</dbReference>
<dbReference type="InterPro" id="IPR051264">
    <property type="entry name" value="FAD-oxidored/transferase_4"/>
</dbReference>
<evidence type="ECO:0000256" key="3">
    <source>
        <dbReference type="ARBA" id="ARBA00022630"/>
    </source>
</evidence>
<dbReference type="InterPro" id="IPR016164">
    <property type="entry name" value="FAD-linked_Oxase-like_C"/>
</dbReference>
<dbReference type="GO" id="GO:0005739">
    <property type="term" value="C:mitochondrion"/>
    <property type="evidence" value="ECO:0007669"/>
    <property type="project" value="TreeGrafter"/>
</dbReference>
<comment type="catalytic activity">
    <reaction evidence="9">
        <text>(R)-malate + A = oxaloacetate + AH2</text>
        <dbReference type="Rhea" id="RHEA:67460"/>
        <dbReference type="ChEBI" id="CHEBI:13193"/>
        <dbReference type="ChEBI" id="CHEBI:15588"/>
        <dbReference type="ChEBI" id="CHEBI:16452"/>
        <dbReference type="ChEBI" id="CHEBI:17499"/>
    </reaction>
    <physiologicalReaction direction="left-to-right" evidence="9">
        <dbReference type="Rhea" id="RHEA:67461"/>
    </physiologicalReaction>
</comment>
<dbReference type="FunFam" id="3.30.70.2190:FF:000001">
    <property type="entry name" value="D-2-hydroxyglutarate dehydrogenase mitochondrial"/>
    <property type="match status" value="1"/>
</dbReference>
<gene>
    <name evidence="11" type="ORF">CBOVIS_LOCUS6307</name>
</gene>
<evidence type="ECO:0000256" key="5">
    <source>
        <dbReference type="ARBA" id="ARBA00023002"/>
    </source>
</evidence>
<proteinExistence type="inferred from homology"/>
<dbReference type="Gene3D" id="1.10.45.10">
    <property type="entry name" value="Vanillyl-alcohol Oxidase, Chain A, domain 4"/>
    <property type="match status" value="1"/>
</dbReference>
<keyword evidence="5" id="KW-0560">Oxidoreductase</keyword>
<comment type="similarity">
    <text evidence="2">Belongs to the FAD-binding oxidoreductase/transferase type 4 family.</text>
</comment>
<reference evidence="11 12" key="1">
    <citation type="submission" date="2020-04" db="EMBL/GenBank/DDBJ databases">
        <authorList>
            <person name="Laetsch R D."/>
            <person name="Stevens L."/>
            <person name="Kumar S."/>
            <person name="Blaxter L. M."/>
        </authorList>
    </citation>
    <scope>NUCLEOTIDE SEQUENCE [LARGE SCALE GENOMIC DNA]</scope>
</reference>
<dbReference type="Proteomes" id="UP000494206">
    <property type="component" value="Unassembled WGS sequence"/>
</dbReference>
<dbReference type="InterPro" id="IPR016167">
    <property type="entry name" value="FAD-bd_PCMH_sub1"/>
</dbReference>
<dbReference type="InterPro" id="IPR006094">
    <property type="entry name" value="Oxid_FAD_bind_N"/>
</dbReference>
<dbReference type="EMBL" id="CADEPM010000004">
    <property type="protein sequence ID" value="CAB3403899.1"/>
    <property type="molecule type" value="Genomic_DNA"/>
</dbReference>
<dbReference type="InterPro" id="IPR004113">
    <property type="entry name" value="FAD-bd_oxidored_4_C"/>
</dbReference>
<evidence type="ECO:0000256" key="2">
    <source>
        <dbReference type="ARBA" id="ARBA00008000"/>
    </source>
</evidence>
<dbReference type="PANTHER" id="PTHR43716">
    <property type="entry name" value="D-2-HYDROXYGLUTARATE DEHYDROGENASE, MITOCHONDRIAL"/>
    <property type="match status" value="1"/>
</dbReference>
<name>A0A8S1ER64_9PELO</name>
<evidence type="ECO:0000313" key="11">
    <source>
        <dbReference type="EMBL" id="CAB3403899.1"/>
    </source>
</evidence>
<dbReference type="Gene3D" id="3.30.70.2190">
    <property type="match status" value="1"/>
</dbReference>
<dbReference type="Gene3D" id="3.30.465.10">
    <property type="match status" value="1"/>
</dbReference>
<evidence type="ECO:0000259" key="10">
    <source>
        <dbReference type="PROSITE" id="PS51387"/>
    </source>
</evidence>
<keyword evidence="3" id="KW-0285">Flavoprotein</keyword>
<comment type="caution">
    <text evidence="11">The sequence shown here is derived from an EMBL/GenBank/DDBJ whole genome shotgun (WGS) entry which is preliminary data.</text>
</comment>
<feature type="domain" description="FAD-binding PCMH-type" evidence="10">
    <location>
        <begin position="61"/>
        <end position="242"/>
    </location>
</feature>
<protein>
    <recommendedName>
        <fullName evidence="7">D-2-hydroxyglutarate dehydrogenase, mitochondrial</fullName>
        <ecNumber evidence="6">1.1.99.39</ecNumber>
    </recommendedName>
</protein>
<comment type="cofactor">
    <cofactor evidence="1">
        <name>FAD</name>
        <dbReference type="ChEBI" id="CHEBI:57692"/>
    </cofactor>
</comment>